<sequence>MRKELDQVTNTVQFLSDNFDEQQLINDRYKTDISQLKTESTSQRAQLNEVASLMEQLEQRARDCNIEIQCVPEHKSENLLTIVKQLTKVVSCDIADSDIKEFHRVAKVDSDSKRSRNIIVKLTSPRVHDTILAAVKIFNKKNENDKLNSTHLGIAGDKQPIYVSEHLSPMNKKLHAATRLVAKEKKYEFVWIRKSRIYIRKNKHSPAILIRNTDFLNSLK</sequence>
<proteinExistence type="predicted"/>
<feature type="domain" description="FP protein C-terminal" evidence="1">
    <location>
        <begin position="169"/>
        <end position="219"/>
    </location>
</feature>
<dbReference type="InterPro" id="IPR057251">
    <property type="entry name" value="FP_C"/>
</dbReference>
<dbReference type="GeneID" id="135194593"/>
<dbReference type="Proteomes" id="UP001652626">
    <property type="component" value="Chromosome W"/>
</dbReference>
<dbReference type="Pfam" id="PF25298">
    <property type="entry name" value="Baculo_FP_2nd"/>
    <property type="match status" value="1"/>
</dbReference>
<keyword evidence="2" id="KW-1185">Reference proteome</keyword>
<evidence type="ECO:0000313" key="2">
    <source>
        <dbReference type="Proteomes" id="UP001652626"/>
    </source>
</evidence>
<evidence type="ECO:0000313" key="3">
    <source>
        <dbReference type="RefSeq" id="XP_064076276.1"/>
    </source>
</evidence>
<reference evidence="3" key="1">
    <citation type="submission" date="2025-08" db="UniProtKB">
        <authorList>
            <consortium name="RefSeq"/>
        </authorList>
    </citation>
    <scope>IDENTIFICATION</scope>
    <source>
        <tissue evidence="3">Whole body</tissue>
    </source>
</reference>
<protein>
    <submittedName>
        <fullName evidence="3">Uncharacterized protein LOC135194593</fullName>
    </submittedName>
</protein>
<gene>
    <name evidence="3" type="primary">LOC135194593</name>
</gene>
<evidence type="ECO:0000259" key="1">
    <source>
        <dbReference type="Pfam" id="PF25298"/>
    </source>
</evidence>
<dbReference type="Gene3D" id="3.30.70.1820">
    <property type="entry name" value="L1 transposable element, RRM domain"/>
    <property type="match status" value="1"/>
</dbReference>
<name>A0ABM4AYA6_VANTA</name>
<dbReference type="RefSeq" id="XP_064076276.1">
    <property type="nucleotide sequence ID" value="XM_064220206.1"/>
</dbReference>
<organism evidence="2 3">
    <name type="scientific">Vanessa tameamea</name>
    <name type="common">Kamehameha butterfly</name>
    <dbReference type="NCBI Taxonomy" id="334116"/>
    <lineage>
        <taxon>Eukaryota</taxon>
        <taxon>Metazoa</taxon>
        <taxon>Ecdysozoa</taxon>
        <taxon>Arthropoda</taxon>
        <taxon>Hexapoda</taxon>
        <taxon>Insecta</taxon>
        <taxon>Pterygota</taxon>
        <taxon>Neoptera</taxon>
        <taxon>Endopterygota</taxon>
        <taxon>Lepidoptera</taxon>
        <taxon>Glossata</taxon>
        <taxon>Ditrysia</taxon>
        <taxon>Papilionoidea</taxon>
        <taxon>Nymphalidae</taxon>
        <taxon>Nymphalinae</taxon>
        <taxon>Vanessa</taxon>
    </lineage>
</organism>
<accession>A0ABM4AYA6</accession>